<dbReference type="Proteomes" id="UP000652763">
    <property type="component" value="Unassembled WGS sequence"/>
</dbReference>
<reference evidence="2 3" key="1">
    <citation type="submission" date="2020-08" db="EMBL/GenBank/DDBJ databases">
        <title>A Genomic Blueprint of the Chicken Gut Microbiome.</title>
        <authorList>
            <person name="Gilroy R."/>
            <person name="Ravi A."/>
            <person name="Getino M."/>
            <person name="Pursley I."/>
            <person name="Horton D.L."/>
            <person name="Alikhan N.-F."/>
            <person name="Baker D."/>
            <person name="Gharbi K."/>
            <person name="Hall N."/>
            <person name="Watson M."/>
            <person name="Adriaenssens E.M."/>
            <person name="Foster-Nyarko E."/>
            <person name="Jarju S."/>
            <person name="Secka A."/>
            <person name="Antonio M."/>
            <person name="Oren A."/>
            <person name="Chaudhuri R."/>
            <person name="La Ragione R.M."/>
            <person name="Hildebrand F."/>
            <person name="Pallen M.J."/>
        </authorList>
    </citation>
    <scope>NUCLEOTIDE SEQUENCE [LARGE SCALE GENOMIC DNA]</scope>
    <source>
        <strain evidence="2 3">Sa2BUA2</strain>
    </source>
</reference>
<comment type="caution">
    <text evidence="2">The sequence shown here is derived from an EMBL/GenBank/DDBJ whole genome shotgun (WGS) entry which is preliminary data.</text>
</comment>
<protein>
    <submittedName>
        <fullName evidence="2">Uncharacterized protein</fullName>
    </submittedName>
</protein>
<evidence type="ECO:0000256" key="1">
    <source>
        <dbReference type="SAM" id="MobiDB-lite"/>
    </source>
</evidence>
<evidence type="ECO:0000313" key="2">
    <source>
        <dbReference type="EMBL" id="MBD8042755.1"/>
    </source>
</evidence>
<organism evidence="2 3">
    <name type="scientific">Arthrobacter pullicola</name>
    <dbReference type="NCBI Taxonomy" id="2762224"/>
    <lineage>
        <taxon>Bacteria</taxon>
        <taxon>Bacillati</taxon>
        <taxon>Actinomycetota</taxon>
        <taxon>Actinomycetes</taxon>
        <taxon>Micrococcales</taxon>
        <taxon>Micrococcaceae</taxon>
        <taxon>Arthrobacter</taxon>
    </lineage>
</organism>
<gene>
    <name evidence="2" type="ORF">H9638_02905</name>
</gene>
<sequence length="99" mass="10219">MSADQSPDSAARQPPHRSRVRAATLLGLLVSLLLLGLPLAGPAHAELGSEAPVDDPQYTADTDIVITSTGEGQAVQGALPRQGKPGESTLIPPAFRRAT</sequence>
<feature type="region of interest" description="Disordered" evidence="1">
    <location>
        <begin position="70"/>
        <end position="99"/>
    </location>
</feature>
<keyword evidence="3" id="KW-1185">Reference proteome</keyword>
<proteinExistence type="predicted"/>
<evidence type="ECO:0000313" key="3">
    <source>
        <dbReference type="Proteomes" id="UP000652763"/>
    </source>
</evidence>
<name>A0ABR8YEX2_9MICC</name>
<dbReference type="RefSeq" id="WP_191745667.1">
    <property type="nucleotide sequence ID" value="NZ_JACSQC010000001.1"/>
</dbReference>
<dbReference type="EMBL" id="JACSQC010000001">
    <property type="protein sequence ID" value="MBD8042755.1"/>
    <property type="molecule type" value="Genomic_DNA"/>
</dbReference>
<accession>A0ABR8YEX2</accession>